<dbReference type="STRING" id="667676.SAMN05192539_1001311"/>
<evidence type="ECO:0000256" key="3">
    <source>
        <dbReference type="ARBA" id="ARBA00022801"/>
    </source>
</evidence>
<keyword evidence="2" id="KW-0645">Protease</keyword>
<evidence type="ECO:0000256" key="2">
    <source>
        <dbReference type="ARBA" id="ARBA00022670"/>
    </source>
</evidence>
<dbReference type="SUPFAM" id="SSF52096">
    <property type="entry name" value="ClpP/crotonase"/>
    <property type="match status" value="1"/>
</dbReference>
<evidence type="ECO:0000313" key="7">
    <source>
        <dbReference type="Proteomes" id="UP000198866"/>
    </source>
</evidence>
<evidence type="ECO:0000259" key="5">
    <source>
        <dbReference type="Pfam" id="PF01343"/>
    </source>
</evidence>
<reference evidence="7" key="1">
    <citation type="submission" date="2016-10" db="EMBL/GenBank/DDBJ databases">
        <authorList>
            <person name="Varghese N."/>
            <person name="Submissions S."/>
        </authorList>
    </citation>
    <scope>NUCLEOTIDE SEQUENCE [LARGE SCALE GENOMIC DNA]</scope>
    <source>
        <strain evidence="7">LMG 26031</strain>
    </source>
</reference>
<dbReference type="GO" id="GO:0006508">
    <property type="term" value="P:proteolysis"/>
    <property type="evidence" value="ECO:0007669"/>
    <property type="project" value="UniProtKB-KW"/>
</dbReference>
<organism evidence="6 7">
    <name type="scientific">Paraburkholderia diazotrophica</name>
    <dbReference type="NCBI Taxonomy" id="667676"/>
    <lineage>
        <taxon>Bacteria</taxon>
        <taxon>Pseudomonadati</taxon>
        <taxon>Pseudomonadota</taxon>
        <taxon>Betaproteobacteria</taxon>
        <taxon>Burkholderiales</taxon>
        <taxon>Burkholderiaceae</taxon>
        <taxon>Paraburkholderia</taxon>
    </lineage>
</organism>
<dbReference type="EMBL" id="FNYE01000001">
    <property type="protein sequence ID" value="SEI42388.1"/>
    <property type="molecule type" value="Genomic_DNA"/>
</dbReference>
<comment type="similarity">
    <text evidence="1">Belongs to the peptidase S49 family.</text>
</comment>
<dbReference type="Pfam" id="PF01343">
    <property type="entry name" value="Peptidase_S49"/>
    <property type="match status" value="1"/>
</dbReference>
<dbReference type="InterPro" id="IPR033855">
    <property type="entry name" value="Protein_C"/>
</dbReference>
<dbReference type="OrthoDB" id="6999246at2"/>
<feature type="domain" description="Peptidase S49" evidence="5">
    <location>
        <begin position="145"/>
        <end position="287"/>
    </location>
</feature>
<sequence length="292" mass="31088">MKTYPFAAARVFDVPLAIHPTKGQVIARVLANRFGVGEINFSGEDSGALKPMAFMGGEPGALEKDLNEPYDVINGVAVIDVSGTLVQKSSYLRPYSGMLGYNAIRNNFIEALSDKAVRAIALQIDSPGGEVAACFDTADLIYQSRKIKPTLAILDESAYSAAYALASACEQITVPRTGGTGSVGVICMHVDQSKAIDKAGFAVTIIKYGDRKADGNQFNPLSKEALERYQADVDEMGEMFVQTVARNRNLSADVVRKTQATTFLGAAGVEIGFADAVMAPDEAFQSLLAELG</sequence>
<evidence type="ECO:0000256" key="4">
    <source>
        <dbReference type="ARBA" id="ARBA00022825"/>
    </source>
</evidence>
<proteinExistence type="inferred from homology"/>
<dbReference type="AlphaFoldDB" id="A0A1H6QFE2"/>
<dbReference type="RefSeq" id="WP_090861959.1">
    <property type="nucleotide sequence ID" value="NZ_FNYE01000001.1"/>
</dbReference>
<gene>
    <name evidence="6" type="ORF">SAMN05192539_1001311</name>
</gene>
<dbReference type="PANTHER" id="PTHR33209:SF1">
    <property type="entry name" value="PEPTIDASE S49 DOMAIN-CONTAINING PROTEIN"/>
    <property type="match status" value="1"/>
</dbReference>
<keyword evidence="7" id="KW-1185">Reference proteome</keyword>
<dbReference type="Gene3D" id="3.90.226.10">
    <property type="entry name" value="2-enoyl-CoA Hydratase, Chain A, domain 1"/>
    <property type="match status" value="1"/>
</dbReference>
<dbReference type="PANTHER" id="PTHR33209">
    <property type="entry name" value="PROTEASE 4"/>
    <property type="match status" value="1"/>
</dbReference>
<evidence type="ECO:0000256" key="1">
    <source>
        <dbReference type="ARBA" id="ARBA00008683"/>
    </source>
</evidence>
<accession>A0A1H6QFE2</accession>
<dbReference type="CDD" id="cd07022">
    <property type="entry name" value="S49_Sppa_36K_type"/>
    <property type="match status" value="1"/>
</dbReference>
<evidence type="ECO:0000313" key="6">
    <source>
        <dbReference type="EMBL" id="SEI42388.1"/>
    </source>
</evidence>
<keyword evidence="4" id="KW-0720">Serine protease</keyword>
<dbReference type="Proteomes" id="UP000198866">
    <property type="component" value="Unassembled WGS sequence"/>
</dbReference>
<protein>
    <submittedName>
        <fullName evidence="6">Signal peptide peptidase SppA</fullName>
    </submittedName>
</protein>
<dbReference type="InterPro" id="IPR002142">
    <property type="entry name" value="Peptidase_S49"/>
</dbReference>
<keyword evidence="3" id="KW-0378">Hydrolase</keyword>
<dbReference type="GO" id="GO:0008236">
    <property type="term" value="F:serine-type peptidase activity"/>
    <property type="evidence" value="ECO:0007669"/>
    <property type="project" value="UniProtKB-KW"/>
</dbReference>
<name>A0A1H6QFE2_9BURK</name>
<dbReference type="InterPro" id="IPR029045">
    <property type="entry name" value="ClpP/crotonase-like_dom_sf"/>
</dbReference>